<dbReference type="eggNOG" id="KOG1201">
    <property type="taxonomic scope" value="Eukaryota"/>
</dbReference>
<dbReference type="HOGENOM" id="CLU_338127_0_0_1"/>
<evidence type="ECO:0000256" key="5">
    <source>
        <dbReference type="ARBA" id="ARBA00022989"/>
    </source>
</evidence>
<keyword evidence="8" id="KW-0443">Lipid metabolism</keyword>
<organism evidence="14 15">
    <name type="scientific">Strigamia maritima</name>
    <name type="common">European centipede</name>
    <name type="synonym">Geophilus maritimus</name>
    <dbReference type="NCBI Taxonomy" id="126957"/>
    <lineage>
        <taxon>Eukaryota</taxon>
        <taxon>Metazoa</taxon>
        <taxon>Ecdysozoa</taxon>
        <taxon>Arthropoda</taxon>
        <taxon>Myriapoda</taxon>
        <taxon>Chilopoda</taxon>
        <taxon>Pleurostigmophora</taxon>
        <taxon>Geophilomorpha</taxon>
        <taxon>Linotaeniidae</taxon>
        <taxon>Strigamia</taxon>
    </lineage>
</organism>
<reference evidence="15" key="1">
    <citation type="submission" date="2011-05" db="EMBL/GenBank/DDBJ databases">
        <authorList>
            <person name="Richards S.R."/>
            <person name="Qu J."/>
            <person name="Jiang H."/>
            <person name="Jhangiani S.N."/>
            <person name="Agravi P."/>
            <person name="Goodspeed R."/>
            <person name="Gross S."/>
            <person name="Mandapat C."/>
            <person name="Jackson L."/>
            <person name="Mathew T."/>
            <person name="Pu L."/>
            <person name="Thornton R."/>
            <person name="Saada N."/>
            <person name="Wilczek-Boney K.B."/>
            <person name="Lee S."/>
            <person name="Kovar C."/>
            <person name="Wu Y."/>
            <person name="Scherer S.E."/>
            <person name="Worley K.C."/>
            <person name="Muzny D.M."/>
            <person name="Gibbs R."/>
        </authorList>
    </citation>
    <scope>NUCLEOTIDE SEQUENCE</scope>
    <source>
        <strain evidence="15">Brora</strain>
    </source>
</reference>
<dbReference type="EMBL" id="JH431634">
    <property type="status" value="NOT_ANNOTATED_CDS"/>
    <property type="molecule type" value="Genomic_DNA"/>
</dbReference>
<comment type="similarity">
    <text evidence="2">Belongs to the short-chain dehydrogenases/reductases (SDR) family.</text>
</comment>
<keyword evidence="3 13" id="KW-0812">Transmembrane</keyword>
<keyword evidence="5 13" id="KW-1133">Transmembrane helix</keyword>
<dbReference type="OMA" id="SAPYHVQ"/>
<dbReference type="Pfam" id="PF00106">
    <property type="entry name" value="adh_short"/>
    <property type="match status" value="3"/>
</dbReference>
<dbReference type="PANTHER" id="PTHR24322">
    <property type="entry name" value="PKSB"/>
    <property type="match status" value="1"/>
</dbReference>
<feature type="transmembrane region" description="Helical" evidence="13">
    <location>
        <begin position="7"/>
        <end position="31"/>
    </location>
</feature>
<dbReference type="PROSITE" id="PS00061">
    <property type="entry name" value="ADH_SHORT"/>
    <property type="match status" value="1"/>
</dbReference>
<dbReference type="PRINTS" id="PR00081">
    <property type="entry name" value="GDHRDH"/>
</dbReference>
<keyword evidence="15" id="KW-1185">Reference proteome</keyword>
<accession>T1IWY1</accession>
<protein>
    <recommendedName>
        <fullName evidence="11">Short-chain dehydrogenase/reductase 3</fullName>
    </recommendedName>
    <alternativeName>
        <fullName evidence="12">Retinal short-chain dehydrogenase/reductase 1</fullName>
    </alternativeName>
</protein>
<dbReference type="PhylomeDB" id="T1IWY1"/>
<evidence type="ECO:0000256" key="2">
    <source>
        <dbReference type="ARBA" id="ARBA00006484"/>
    </source>
</evidence>
<reference evidence="14" key="2">
    <citation type="submission" date="2015-02" db="UniProtKB">
        <authorList>
            <consortium name="EnsemblMetazoa"/>
        </authorList>
    </citation>
    <scope>IDENTIFICATION</scope>
</reference>
<evidence type="ECO:0000256" key="3">
    <source>
        <dbReference type="ARBA" id="ARBA00022692"/>
    </source>
</evidence>
<keyword evidence="6" id="KW-0560">Oxidoreductase</keyword>
<dbReference type="GO" id="GO:0016020">
    <property type="term" value="C:membrane"/>
    <property type="evidence" value="ECO:0007669"/>
    <property type="project" value="UniProtKB-SubCell"/>
</dbReference>
<keyword evidence="9 13" id="KW-0472">Membrane</keyword>
<dbReference type="EnsemblMetazoa" id="SMAR005708-RA">
    <property type="protein sequence ID" value="SMAR005708-PA"/>
    <property type="gene ID" value="SMAR005708"/>
</dbReference>
<dbReference type="InterPro" id="IPR002347">
    <property type="entry name" value="SDR_fam"/>
</dbReference>
<dbReference type="FunFam" id="3.40.50.720:FF:000202">
    <property type="entry name" value="Short-chain dehydrogenase/reductase family 16C member 6"/>
    <property type="match status" value="1"/>
</dbReference>
<sequence>MDTAITIAIDIILALCSIIYHFARSLILVFLPKKKKDVSSDVVLVTGAGSGLGRLVSIEFSKLGSVLVLWDLNEKDNSETAKIIENNNNGKVFTYTCDISDKQEVYKTAEKVKTEVGKVTILINNAGIVSGKQLLLTSDHMIEKTFAVNTLAHFWTVKSFLPDMLKTKKGHIVTIASMAGYFGVGNLIDYSSSKAAAIGFNNTLAAELRANGFPEIHTTLINPFFINTGMFEGVKSRFLPILTPEKVSATIVEAILTNSREINIPKYLSVAIILKTIVPVTVGDIVHDLFYNRRFALSGTFVLLFSSKKKKNVRGDIVLVTGSAGELGRAISVQFAKLGSILVLWDVNEKDNLETAKIIETLGGKAFPYTCDLSNRNEVYKTASKVKTDVGRVTILINNAGIISCKQLLQQSDDMIEKTFAVNALANFWTVKAFLPDMQKINRGHIVTIASLSGHFGHGYLVDYSSTKSAAIGFNNALTAELRLTGHTEIKTTLVCPFNIDTQMITGLKPKLIPLLTVESVSNSVIQAVRTNTREVNLPSYFNLLMAISMVTPAAVCDIALDFLIYKKKKDVSGDVVLVTGSASGLGRATSLQLAKLGSVLVLWDVNEKDNLETAKMIDTIGGKAFPYTCDLSNKNEIYKTAEKVKTQVGKVTILINNAGIVNGNQLLKKSDDLIEKTFAVNALAHFWTVKAFLPDMLQIKRGHIVTIASIAGHFGLPYAVDYSSTKSAAIGFNNTLTAELRAIGHPEIQTTLVCPYIVKTPMATGVKSGSFIPILTTESVSNSIVESILTNTGEVVLPSYMNLLIALNTFIPISVRHIVADVVCNTYTADTYKAAFNIKTE</sequence>
<evidence type="ECO:0000256" key="9">
    <source>
        <dbReference type="ARBA" id="ARBA00023136"/>
    </source>
</evidence>
<evidence type="ECO:0000256" key="12">
    <source>
        <dbReference type="ARBA" id="ARBA00082544"/>
    </source>
</evidence>
<dbReference type="GO" id="GO:0052650">
    <property type="term" value="F:all-trans-retinol dehydrogenase (NADP+) activity"/>
    <property type="evidence" value="ECO:0007669"/>
    <property type="project" value="UniProtKB-ARBA"/>
</dbReference>
<dbReference type="SUPFAM" id="SSF51735">
    <property type="entry name" value="NAD(P)-binding Rossmann-fold domains"/>
    <property type="match status" value="3"/>
</dbReference>
<dbReference type="Proteomes" id="UP000014500">
    <property type="component" value="Unassembled WGS sequence"/>
</dbReference>
<dbReference type="STRING" id="126957.T1IWY1"/>
<comment type="subcellular location">
    <subcellularLocation>
        <location evidence="1">Membrane</location>
        <topology evidence="1">Multi-pass membrane protein</topology>
    </subcellularLocation>
</comment>
<evidence type="ECO:0000256" key="8">
    <source>
        <dbReference type="ARBA" id="ARBA00023098"/>
    </source>
</evidence>
<name>T1IWY1_STRMM</name>
<dbReference type="AlphaFoldDB" id="T1IWY1"/>
<keyword evidence="4" id="KW-0521">NADP</keyword>
<evidence type="ECO:0000256" key="10">
    <source>
        <dbReference type="ARBA" id="ARBA00059620"/>
    </source>
</evidence>
<evidence type="ECO:0000256" key="7">
    <source>
        <dbReference type="ARBA" id="ARBA00023027"/>
    </source>
</evidence>
<evidence type="ECO:0000256" key="1">
    <source>
        <dbReference type="ARBA" id="ARBA00004141"/>
    </source>
</evidence>
<dbReference type="PANTHER" id="PTHR24322:SF736">
    <property type="entry name" value="RETINOL DEHYDROGENASE 10"/>
    <property type="match status" value="1"/>
</dbReference>
<dbReference type="InterPro" id="IPR036291">
    <property type="entry name" value="NAD(P)-bd_dom_sf"/>
</dbReference>
<proteinExistence type="inferred from homology"/>
<evidence type="ECO:0000313" key="14">
    <source>
        <dbReference type="EnsemblMetazoa" id="SMAR005708-PA"/>
    </source>
</evidence>
<evidence type="ECO:0000256" key="13">
    <source>
        <dbReference type="SAM" id="Phobius"/>
    </source>
</evidence>
<dbReference type="Gene3D" id="3.40.50.720">
    <property type="entry name" value="NAD(P)-binding Rossmann-like Domain"/>
    <property type="match status" value="3"/>
</dbReference>
<dbReference type="PRINTS" id="PR00080">
    <property type="entry name" value="SDRFAMILY"/>
</dbReference>
<evidence type="ECO:0000256" key="11">
    <source>
        <dbReference type="ARBA" id="ARBA00068717"/>
    </source>
</evidence>
<dbReference type="InterPro" id="IPR020904">
    <property type="entry name" value="Sc_DH/Rdtase_CS"/>
</dbReference>
<comment type="function">
    <text evidence="10">Catalyzes the reduction of all-trans-retinal to all-trans-retinol in the presence of NADPH.</text>
</comment>
<dbReference type="FunFam" id="3.40.50.720:FF:000131">
    <property type="entry name" value="Short-chain dehydrogenase/reductase 3"/>
    <property type="match status" value="2"/>
</dbReference>
<dbReference type="CDD" id="cd05339">
    <property type="entry name" value="17beta-HSDXI-like_SDR_c"/>
    <property type="match status" value="3"/>
</dbReference>
<evidence type="ECO:0000256" key="4">
    <source>
        <dbReference type="ARBA" id="ARBA00022857"/>
    </source>
</evidence>
<evidence type="ECO:0000313" key="15">
    <source>
        <dbReference type="Proteomes" id="UP000014500"/>
    </source>
</evidence>
<keyword evidence="7" id="KW-0520">NAD</keyword>
<evidence type="ECO:0000256" key="6">
    <source>
        <dbReference type="ARBA" id="ARBA00023002"/>
    </source>
</evidence>